<organism evidence="2">
    <name type="scientific">uncultured spirochete</name>
    <dbReference type="NCBI Taxonomy" id="156406"/>
    <lineage>
        <taxon>Bacteria</taxon>
        <taxon>Pseudomonadati</taxon>
        <taxon>Spirochaetota</taxon>
        <taxon>Spirochaetia</taxon>
        <taxon>Spirochaetales</taxon>
        <taxon>environmental samples</taxon>
    </lineage>
</organism>
<dbReference type="AlphaFoldDB" id="A0A3P3XK43"/>
<feature type="compositionally biased region" description="Polar residues" evidence="1">
    <location>
        <begin position="67"/>
        <end position="79"/>
    </location>
</feature>
<name>A0A3P3XK43_9SPIR</name>
<sequence>MAHSLPVSTSRPPRARGLKPVQNTTSNSYNLVAPPAGAWIETNVVVGIVKRIASRAPAGRNNKHFSAGTQKNKPSTLQK</sequence>
<gene>
    <name evidence="2" type="ORF">SPIROBIBN47_330024</name>
</gene>
<proteinExistence type="predicted"/>
<feature type="compositionally biased region" description="Polar residues" evidence="1">
    <location>
        <begin position="1"/>
        <end position="11"/>
    </location>
</feature>
<reference evidence="2" key="1">
    <citation type="submission" date="2017-02" db="EMBL/GenBank/DDBJ databases">
        <authorList>
            <person name="Regsiter A."/>
            <person name="William W."/>
        </authorList>
    </citation>
    <scope>NUCLEOTIDE SEQUENCE</scope>
    <source>
        <strain evidence="2">Bib</strain>
    </source>
</reference>
<protein>
    <submittedName>
        <fullName evidence="2">Uncharacterized protein</fullName>
    </submittedName>
</protein>
<dbReference type="EMBL" id="FWDM01000027">
    <property type="protein sequence ID" value="SLM14432.1"/>
    <property type="molecule type" value="Genomic_DNA"/>
</dbReference>
<evidence type="ECO:0000313" key="2">
    <source>
        <dbReference type="EMBL" id="SLM14432.1"/>
    </source>
</evidence>
<feature type="region of interest" description="Disordered" evidence="1">
    <location>
        <begin position="55"/>
        <end position="79"/>
    </location>
</feature>
<feature type="region of interest" description="Disordered" evidence="1">
    <location>
        <begin position="1"/>
        <end position="30"/>
    </location>
</feature>
<feature type="compositionally biased region" description="Polar residues" evidence="1">
    <location>
        <begin position="21"/>
        <end position="30"/>
    </location>
</feature>
<evidence type="ECO:0000256" key="1">
    <source>
        <dbReference type="SAM" id="MobiDB-lite"/>
    </source>
</evidence>
<accession>A0A3P3XK43</accession>